<accession>A0A645IL00</accession>
<name>A0A645IL00_9ZZZZ</name>
<dbReference type="EMBL" id="VSSQ01111826">
    <property type="protein sequence ID" value="MPN48994.1"/>
    <property type="molecule type" value="Genomic_DNA"/>
</dbReference>
<proteinExistence type="predicted"/>
<sequence length="109" mass="12951">MKYRHTIINTLDRHNKGFRFHVLNEITIRAKSSGRLDAFIVLKGCQHDHLYLRHAFLDFLQRVHSALARHADIQEGNVRLLRTAAFQRFFTIRAGCHNFYRIIPLQHFL</sequence>
<dbReference type="AlphaFoldDB" id="A0A645IL00"/>
<gene>
    <name evidence="1" type="ORF">SDC9_196607</name>
</gene>
<organism evidence="1">
    <name type="scientific">bioreactor metagenome</name>
    <dbReference type="NCBI Taxonomy" id="1076179"/>
    <lineage>
        <taxon>unclassified sequences</taxon>
        <taxon>metagenomes</taxon>
        <taxon>ecological metagenomes</taxon>
    </lineage>
</organism>
<comment type="caution">
    <text evidence="1">The sequence shown here is derived from an EMBL/GenBank/DDBJ whole genome shotgun (WGS) entry which is preliminary data.</text>
</comment>
<evidence type="ECO:0000313" key="1">
    <source>
        <dbReference type="EMBL" id="MPN48994.1"/>
    </source>
</evidence>
<protein>
    <submittedName>
        <fullName evidence="1">Uncharacterized protein</fullName>
    </submittedName>
</protein>
<reference evidence="1" key="1">
    <citation type="submission" date="2019-08" db="EMBL/GenBank/DDBJ databases">
        <authorList>
            <person name="Kucharzyk K."/>
            <person name="Murdoch R.W."/>
            <person name="Higgins S."/>
            <person name="Loffler F."/>
        </authorList>
    </citation>
    <scope>NUCLEOTIDE SEQUENCE</scope>
</reference>